<accession>A0A8T2B242</accession>
<gene>
    <name evidence="2" type="ORF">ISN45_Aa03g023500</name>
</gene>
<keyword evidence="3" id="KW-1185">Reference proteome</keyword>
<protein>
    <recommendedName>
        <fullName evidence="4">Transmembrane protein</fullName>
    </recommendedName>
</protein>
<dbReference type="EMBL" id="JAEFBK010000008">
    <property type="protein sequence ID" value="KAG7578134.1"/>
    <property type="molecule type" value="Genomic_DNA"/>
</dbReference>
<name>A0A8T2B242_9BRAS</name>
<evidence type="ECO:0008006" key="4">
    <source>
        <dbReference type="Google" id="ProtNLM"/>
    </source>
</evidence>
<evidence type="ECO:0000256" key="1">
    <source>
        <dbReference type="SAM" id="SignalP"/>
    </source>
</evidence>
<organism evidence="2 3">
    <name type="scientific">Arabidopsis thaliana x Arabidopsis arenosa</name>
    <dbReference type="NCBI Taxonomy" id="1240361"/>
    <lineage>
        <taxon>Eukaryota</taxon>
        <taxon>Viridiplantae</taxon>
        <taxon>Streptophyta</taxon>
        <taxon>Embryophyta</taxon>
        <taxon>Tracheophyta</taxon>
        <taxon>Spermatophyta</taxon>
        <taxon>Magnoliopsida</taxon>
        <taxon>eudicotyledons</taxon>
        <taxon>Gunneridae</taxon>
        <taxon>Pentapetalae</taxon>
        <taxon>rosids</taxon>
        <taxon>malvids</taxon>
        <taxon>Brassicales</taxon>
        <taxon>Brassicaceae</taxon>
        <taxon>Camelineae</taxon>
        <taxon>Arabidopsis</taxon>
    </lineage>
</organism>
<keyword evidence="1" id="KW-0732">Signal</keyword>
<feature type="signal peptide" evidence="1">
    <location>
        <begin position="1"/>
        <end position="29"/>
    </location>
</feature>
<dbReference type="PANTHER" id="PTHR36328:SF2">
    <property type="entry name" value="TRANSMEMBRANE PROTEIN"/>
    <property type="match status" value="1"/>
</dbReference>
<evidence type="ECO:0000313" key="2">
    <source>
        <dbReference type="EMBL" id="KAG7578134.1"/>
    </source>
</evidence>
<dbReference type="AlphaFoldDB" id="A0A8T2B242"/>
<dbReference type="PANTHER" id="PTHR36328">
    <property type="entry name" value="TRANSMEMBRANE PROTEIN"/>
    <property type="match status" value="1"/>
</dbReference>
<evidence type="ECO:0000313" key="3">
    <source>
        <dbReference type="Proteomes" id="UP000694240"/>
    </source>
</evidence>
<feature type="chain" id="PRO_5035945802" description="Transmembrane protein" evidence="1">
    <location>
        <begin position="30"/>
        <end position="74"/>
    </location>
</feature>
<reference evidence="2 3" key="1">
    <citation type="submission" date="2020-12" db="EMBL/GenBank/DDBJ databases">
        <title>Concerted genomic and epigenomic changes stabilize Arabidopsis allopolyploids.</title>
        <authorList>
            <person name="Chen Z."/>
        </authorList>
    </citation>
    <scope>NUCLEOTIDE SEQUENCE [LARGE SCALE GENOMIC DNA]</scope>
    <source>
        <strain evidence="2">Allo738</strain>
        <tissue evidence="2">Leaf</tissue>
    </source>
</reference>
<sequence length="74" mass="7541">MKTGSARSNIPLYVFVLALVLSPTLPCQADGMPLGGGVRKLMASSPPILICPECECCAPAPPGSCCPCHCPDGP</sequence>
<dbReference type="Proteomes" id="UP000694240">
    <property type="component" value="Chromosome 8"/>
</dbReference>
<comment type="caution">
    <text evidence="2">The sequence shown here is derived from an EMBL/GenBank/DDBJ whole genome shotgun (WGS) entry which is preliminary data.</text>
</comment>
<proteinExistence type="predicted"/>